<dbReference type="InParanoid" id="A0A7E5WJR7"/>
<dbReference type="KEGG" id="tnl:113503313"/>
<proteinExistence type="predicted"/>
<evidence type="ECO:0000313" key="2">
    <source>
        <dbReference type="RefSeq" id="XP_026740973.1"/>
    </source>
</evidence>
<reference evidence="2" key="1">
    <citation type="submission" date="2025-08" db="UniProtKB">
        <authorList>
            <consortium name="RefSeq"/>
        </authorList>
    </citation>
    <scope>IDENTIFICATION</scope>
</reference>
<dbReference type="GeneID" id="113503313"/>
<evidence type="ECO:0000313" key="1">
    <source>
        <dbReference type="Proteomes" id="UP000322000"/>
    </source>
</evidence>
<protein>
    <submittedName>
        <fullName evidence="2">Uncharacterized protein LOC113503313</fullName>
    </submittedName>
</protein>
<keyword evidence="1" id="KW-1185">Reference proteome</keyword>
<dbReference type="Proteomes" id="UP000322000">
    <property type="component" value="Chromosome 2"/>
</dbReference>
<accession>A0A7E5WJR7</accession>
<dbReference type="AlphaFoldDB" id="A0A7E5WJR7"/>
<name>A0A7E5WJR7_TRINI</name>
<gene>
    <name evidence="2" type="primary">LOC113503313</name>
</gene>
<dbReference type="RefSeq" id="XP_026740973.1">
    <property type="nucleotide sequence ID" value="XM_026885172.1"/>
</dbReference>
<dbReference type="OrthoDB" id="6585768at2759"/>
<sequence>MTVYITATVFGSKTQSQIFHSSPKMHGKIAFVLLCSFLCGVRCGNTRREQLCIDYYINGNFDLNEMPAKMFAVYYWPPNQRQRDSCETISFTRMTDPVEINKTFDCDIFDETDNMTSVQAEYINSAGKKTRLLYYGDDEVKNMYRACDKPISKYIFVKKNENYTLGINCSARGRGMLFAKFLPTSSEVEAVVKDIEIMSGREGSPDCPLKP</sequence>
<organism evidence="1 2">
    <name type="scientific">Trichoplusia ni</name>
    <name type="common">Cabbage looper</name>
    <dbReference type="NCBI Taxonomy" id="7111"/>
    <lineage>
        <taxon>Eukaryota</taxon>
        <taxon>Metazoa</taxon>
        <taxon>Ecdysozoa</taxon>
        <taxon>Arthropoda</taxon>
        <taxon>Hexapoda</taxon>
        <taxon>Insecta</taxon>
        <taxon>Pterygota</taxon>
        <taxon>Neoptera</taxon>
        <taxon>Endopterygota</taxon>
        <taxon>Lepidoptera</taxon>
        <taxon>Glossata</taxon>
        <taxon>Ditrysia</taxon>
        <taxon>Noctuoidea</taxon>
        <taxon>Noctuidae</taxon>
        <taxon>Plusiinae</taxon>
        <taxon>Trichoplusia</taxon>
    </lineage>
</organism>